<keyword evidence="4" id="KW-0449">Lipoprotein</keyword>
<feature type="transmembrane region" description="Helical" evidence="5">
    <location>
        <begin position="165"/>
        <end position="194"/>
    </location>
</feature>
<evidence type="ECO:0000256" key="4">
    <source>
        <dbReference type="ARBA" id="ARBA00023288"/>
    </source>
</evidence>
<dbReference type="GO" id="GO:0005794">
    <property type="term" value="C:Golgi apparatus"/>
    <property type="evidence" value="ECO:0007669"/>
    <property type="project" value="TreeGrafter"/>
</dbReference>
<evidence type="ECO:0000313" key="6">
    <source>
        <dbReference type="WBParaSite" id="ASIM_0000480501-mRNA-1"/>
    </source>
</evidence>
<protein>
    <recommendedName>
        <fullName evidence="2">Dymeclin</fullName>
    </recommendedName>
</protein>
<dbReference type="GO" id="GO:0007030">
    <property type="term" value="P:Golgi organization"/>
    <property type="evidence" value="ECO:0007669"/>
    <property type="project" value="TreeGrafter"/>
</dbReference>
<comment type="similarity">
    <text evidence="1">Belongs to the dymeclin family.</text>
</comment>
<dbReference type="Pfam" id="PF09742">
    <property type="entry name" value="Dymeclin"/>
    <property type="match status" value="1"/>
</dbReference>
<dbReference type="PANTHER" id="PTHR12895:SF9">
    <property type="entry name" value="DYMECLIN"/>
    <property type="match status" value="1"/>
</dbReference>
<dbReference type="InterPro" id="IPR019142">
    <property type="entry name" value="Dymeclin"/>
</dbReference>
<evidence type="ECO:0000256" key="2">
    <source>
        <dbReference type="ARBA" id="ARBA00015736"/>
    </source>
</evidence>
<dbReference type="WBParaSite" id="ASIM_0000480501-mRNA-1">
    <property type="protein sequence ID" value="ASIM_0000480501-mRNA-1"/>
    <property type="gene ID" value="ASIM_0000480501"/>
</dbReference>
<sequence length="195" mass="22220">LADLLQSLMYNTQTTGNFAAFIRVFLRRAAELKASELCQNTIFLWQTANALIILRYICKFLTERLTEAEFVKVFDKKLVIKNEKDVDSDTEVDENVDGEEEYENTAEEFLDALVDILVELPVSDTTQAIHIEAVKCVIAILSSQLYHDNVMNSSIFFAYLMRGKWLVLVIYCGGLIVVMVWMVIELGLVLLLLLL</sequence>
<keyword evidence="3" id="KW-0519">Myristate</keyword>
<accession>A0A0M3JB31</accession>
<organism evidence="6">
    <name type="scientific">Anisakis simplex</name>
    <name type="common">Herring worm</name>
    <dbReference type="NCBI Taxonomy" id="6269"/>
    <lineage>
        <taxon>Eukaryota</taxon>
        <taxon>Metazoa</taxon>
        <taxon>Ecdysozoa</taxon>
        <taxon>Nematoda</taxon>
        <taxon>Chromadorea</taxon>
        <taxon>Rhabditida</taxon>
        <taxon>Spirurina</taxon>
        <taxon>Ascaridomorpha</taxon>
        <taxon>Ascaridoidea</taxon>
        <taxon>Anisakidae</taxon>
        <taxon>Anisakis</taxon>
        <taxon>Anisakis simplex complex</taxon>
    </lineage>
</organism>
<keyword evidence="5" id="KW-0812">Transmembrane</keyword>
<evidence type="ECO:0000256" key="3">
    <source>
        <dbReference type="ARBA" id="ARBA00022707"/>
    </source>
</evidence>
<evidence type="ECO:0000256" key="5">
    <source>
        <dbReference type="SAM" id="Phobius"/>
    </source>
</evidence>
<name>A0A0M3JB31_ANISI</name>
<evidence type="ECO:0000256" key="1">
    <source>
        <dbReference type="ARBA" id="ARBA00010603"/>
    </source>
</evidence>
<proteinExistence type="inferred from homology"/>
<reference evidence="6" key="1">
    <citation type="submission" date="2017-02" db="UniProtKB">
        <authorList>
            <consortium name="WormBaseParasite"/>
        </authorList>
    </citation>
    <scope>IDENTIFICATION</scope>
</reference>
<keyword evidence="5" id="KW-0472">Membrane</keyword>
<dbReference type="AlphaFoldDB" id="A0A0M3JB31"/>
<keyword evidence="5" id="KW-1133">Transmembrane helix</keyword>
<dbReference type="PANTHER" id="PTHR12895">
    <property type="entry name" value="DYMECLIN"/>
    <property type="match status" value="1"/>
</dbReference>